<evidence type="ECO:0000256" key="3">
    <source>
        <dbReference type="ARBA" id="ARBA00022737"/>
    </source>
</evidence>
<sequence length="391" mass="44800">MRSVFLAGVVSSCMIFKENGLSWDEEKNGISKGKYYTYLRGEAAKDFQKMNGKKPKNYRPFVRGDIIPILGFYREGSKFAKRTGDLVVLNGDMNLPNQKYNKVRFLVNEIKNILENREKMSQLTVLDNDLVCPEGTWKVSNQTTQMSQCLDINECDWTIRSTLQDVGAYRCHKSANCDNLENGEGYACSCRDGFVDKSPEGEEGTVCEDIDECATGTHDCDFDPDFECVNGNGYYTCQCAEGKGERSYDEDNNMYCDRFTFFNSPCKQGYILSTKIYECVTDWWSGKSYEECKEEALGYFDDQGRYNITRMECFLSMFPFGCSDDSKVDRHTGMIPDFQISDVCSEDILRADFRPGGYRDDYVIDLADQTTYRPPFFKREVTQPPTPDPMM</sequence>
<dbReference type="Gene3D" id="2.10.25.10">
    <property type="entry name" value="Laminin"/>
    <property type="match status" value="2"/>
</dbReference>
<dbReference type="PROSITE" id="PS50026">
    <property type="entry name" value="EGF_3"/>
    <property type="match status" value="1"/>
</dbReference>
<dbReference type="PANTHER" id="PTHR24039">
    <property type="entry name" value="FIBRILLIN-RELATED"/>
    <property type="match status" value="1"/>
</dbReference>
<evidence type="ECO:0000313" key="10">
    <source>
        <dbReference type="Proteomes" id="UP001158576"/>
    </source>
</evidence>
<organism evidence="9 10">
    <name type="scientific">Oikopleura dioica</name>
    <name type="common">Tunicate</name>
    <dbReference type="NCBI Taxonomy" id="34765"/>
    <lineage>
        <taxon>Eukaryota</taxon>
        <taxon>Metazoa</taxon>
        <taxon>Chordata</taxon>
        <taxon>Tunicata</taxon>
        <taxon>Appendicularia</taxon>
        <taxon>Copelata</taxon>
        <taxon>Oikopleuridae</taxon>
        <taxon>Oikopleura</taxon>
    </lineage>
</organism>
<evidence type="ECO:0000256" key="4">
    <source>
        <dbReference type="ARBA" id="ARBA00022837"/>
    </source>
</evidence>
<dbReference type="InterPro" id="IPR001881">
    <property type="entry name" value="EGF-like_Ca-bd_dom"/>
</dbReference>
<gene>
    <name evidence="9" type="ORF">OKIOD_LOCUS6370</name>
</gene>
<feature type="disulfide bond" evidence="7">
    <location>
        <begin position="171"/>
        <end position="188"/>
    </location>
</feature>
<evidence type="ECO:0000259" key="8">
    <source>
        <dbReference type="PROSITE" id="PS50026"/>
    </source>
</evidence>
<keyword evidence="1 7" id="KW-0245">EGF-like domain</keyword>
<reference evidence="9 10" key="1">
    <citation type="submission" date="2021-04" db="EMBL/GenBank/DDBJ databases">
        <authorList>
            <person name="Bliznina A."/>
        </authorList>
    </citation>
    <scope>NUCLEOTIDE SEQUENCE [LARGE SCALE GENOMIC DNA]</scope>
</reference>
<keyword evidence="3" id="KW-0677">Repeat</keyword>
<keyword evidence="6" id="KW-0325">Glycoprotein</keyword>
<proteinExistence type="predicted"/>
<name>A0ABN7SFW5_OIKDI</name>
<evidence type="ECO:0000256" key="1">
    <source>
        <dbReference type="ARBA" id="ARBA00022536"/>
    </source>
</evidence>
<dbReference type="SMART" id="SM00179">
    <property type="entry name" value="EGF_CA"/>
    <property type="match status" value="2"/>
</dbReference>
<dbReference type="PROSITE" id="PS01187">
    <property type="entry name" value="EGF_CA"/>
    <property type="match status" value="1"/>
</dbReference>
<evidence type="ECO:0000256" key="2">
    <source>
        <dbReference type="ARBA" id="ARBA00022729"/>
    </source>
</evidence>
<keyword evidence="4" id="KW-0106">Calcium</keyword>
<keyword evidence="2" id="KW-0732">Signal</keyword>
<evidence type="ECO:0000256" key="7">
    <source>
        <dbReference type="PROSITE-ProRule" id="PRU00076"/>
    </source>
</evidence>
<dbReference type="InterPro" id="IPR000742">
    <property type="entry name" value="EGF"/>
</dbReference>
<evidence type="ECO:0000256" key="5">
    <source>
        <dbReference type="ARBA" id="ARBA00023157"/>
    </source>
</evidence>
<evidence type="ECO:0000256" key="6">
    <source>
        <dbReference type="ARBA" id="ARBA00023180"/>
    </source>
</evidence>
<dbReference type="InterPro" id="IPR018097">
    <property type="entry name" value="EGF_Ca-bd_CS"/>
</dbReference>
<keyword evidence="10" id="KW-1185">Reference proteome</keyword>
<dbReference type="EMBL" id="OU015569">
    <property type="protein sequence ID" value="CAG5096852.1"/>
    <property type="molecule type" value="Genomic_DNA"/>
</dbReference>
<protein>
    <submittedName>
        <fullName evidence="9">Oidioi.mRNA.OKI2018_I69.XSR.g14812.t1.cds</fullName>
    </submittedName>
</protein>
<feature type="domain" description="EGF-like" evidence="8">
    <location>
        <begin position="151"/>
        <end position="200"/>
    </location>
</feature>
<evidence type="ECO:0000313" key="9">
    <source>
        <dbReference type="EMBL" id="CAG5096852.1"/>
    </source>
</evidence>
<dbReference type="PANTHER" id="PTHR24039:SF28">
    <property type="entry name" value="EGF-LIKE DOMAIN-CONTAINING PROTEIN"/>
    <property type="match status" value="1"/>
</dbReference>
<comment type="caution">
    <text evidence="7">Lacks conserved residue(s) required for the propagation of feature annotation.</text>
</comment>
<accession>A0ABN7SFW5</accession>
<dbReference type="Proteomes" id="UP001158576">
    <property type="component" value="Chromosome XSR"/>
</dbReference>
<keyword evidence="5 7" id="KW-1015">Disulfide bond</keyword>